<reference evidence="1 2" key="1">
    <citation type="submission" date="2020-08" db="EMBL/GenBank/DDBJ databases">
        <title>Genome sequence of Rhodobacteraceae bacterium Lw-13e.</title>
        <authorList>
            <person name="Poehlein A."/>
            <person name="Wolter L."/>
            <person name="Daniel R."/>
            <person name="Brinkhoff T."/>
        </authorList>
    </citation>
    <scope>NUCLEOTIDE SEQUENCE [LARGE SCALE GENOMIC DNA]</scope>
    <source>
        <strain evidence="1 2">Lw-13e</strain>
    </source>
</reference>
<evidence type="ECO:0000313" key="2">
    <source>
        <dbReference type="Proteomes" id="UP000283786"/>
    </source>
</evidence>
<protein>
    <submittedName>
        <fullName evidence="1">Uncharacterized protein</fullName>
    </submittedName>
</protein>
<name>A0A418SI08_9RHOB</name>
<proteinExistence type="predicted"/>
<sequence length="98" mass="10423">MYLFRTLVFSLIAMSLVSAGTTVLLAFGKTSGAWVGGLYLAGFALALPLSLALLRRLDTDCRNDAGPGLSATSEREEMRHGGLELAGLVRVQPVARSR</sequence>
<evidence type="ECO:0000313" key="1">
    <source>
        <dbReference type="EMBL" id="QPM92120.1"/>
    </source>
</evidence>
<gene>
    <name evidence="1" type="ORF">PSAL_033830</name>
</gene>
<dbReference type="AlphaFoldDB" id="A0A418SI08"/>
<organism evidence="1 2">
    <name type="scientific">Pseudooceanicola algae</name>
    <dbReference type="NCBI Taxonomy" id="1537215"/>
    <lineage>
        <taxon>Bacteria</taxon>
        <taxon>Pseudomonadati</taxon>
        <taxon>Pseudomonadota</taxon>
        <taxon>Alphaproteobacteria</taxon>
        <taxon>Rhodobacterales</taxon>
        <taxon>Paracoccaceae</taxon>
        <taxon>Pseudooceanicola</taxon>
    </lineage>
</organism>
<dbReference type="EMBL" id="CP060436">
    <property type="protein sequence ID" value="QPM92120.1"/>
    <property type="molecule type" value="Genomic_DNA"/>
</dbReference>
<dbReference type="KEGG" id="palw:PSAL_033830"/>
<keyword evidence="2" id="KW-1185">Reference proteome</keyword>
<accession>A0A418SI08</accession>
<dbReference type="Proteomes" id="UP000283786">
    <property type="component" value="Chromosome"/>
</dbReference>